<organism evidence="1 2">
    <name type="scientific">Parabacteroides distasonis</name>
    <dbReference type="NCBI Taxonomy" id="823"/>
    <lineage>
        <taxon>Bacteria</taxon>
        <taxon>Pseudomonadati</taxon>
        <taxon>Bacteroidota</taxon>
        <taxon>Bacteroidia</taxon>
        <taxon>Bacteroidales</taxon>
        <taxon>Tannerellaceae</taxon>
        <taxon>Parabacteroides</taxon>
    </lineage>
</organism>
<dbReference type="AlphaFoldDB" id="A0A8D9LCM0"/>
<protein>
    <recommendedName>
        <fullName evidence="3">Lipoprotein</fullName>
    </recommendedName>
</protein>
<sequence>MRLKAFLFYFAVISTLFLSCDKDTPGDISKEEPDNDVIWDFVNYSVKFSVTDTQGNDLLDSTNVNNILTDSSKWHVTYNNKNYQLLPQHRIETKFNMPIPLGLRFQPLGSYDEEGKFQLWRYGLTFGEFSPTENFKSESFIIHWDESRQTEITFDLYITWDKGDPTVHKSLSIDSVLQPEDWPVVKIVIPS</sequence>
<dbReference type="PROSITE" id="PS51257">
    <property type="entry name" value="PROKAR_LIPOPROTEIN"/>
    <property type="match status" value="1"/>
</dbReference>
<evidence type="ECO:0000313" key="2">
    <source>
        <dbReference type="Proteomes" id="UP000095455"/>
    </source>
</evidence>
<gene>
    <name evidence="1" type="ORF">ERS852380_02542</name>
</gene>
<accession>A0A8D9LCM0</accession>
<reference evidence="1 2" key="1">
    <citation type="submission" date="2015-09" db="EMBL/GenBank/DDBJ databases">
        <authorList>
            <consortium name="Pathogen Informatics"/>
        </authorList>
    </citation>
    <scope>NUCLEOTIDE SEQUENCE [LARGE SCALE GENOMIC DNA]</scope>
    <source>
        <strain evidence="1 2">2789STDY5608822</strain>
    </source>
</reference>
<name>A0A8D9LCM0_PARDI</name>
<dbReference type="EMBL" id="CYYK01000008">
    <property type="protein sequence ID" value="CUO54167.1"/>
    <property type="molecule type" value="Genomic_DNA"/>
</dbReference>
<evidence type="ECO:0000313" key="1">
    <source>
        <dbReference type="EMBL" id="CUO54167.1"/>
    </source>
</evidence>
<dbReference type="Proteomes" id="UP000095455">
    <property type="component" value="Unassembled WGS sequence"/>
</dbReference>
<proteinExistence type="predicted"/>
<evidence type="ECO:0008006" key="3">
    <source>
        <dbReference type="Google" id="ProtNLM"/>
    </source>
</evidence>
<dbReference type="RefSeq" id="WP_057317179.1">
    <property type="nucleotide sequence ID" value="NZ_CYYK01000008.1"/>
</dbReference>
<comment type="caution">
    <text evidence="1">The sequence shown here is derived from an EMBL/GenBank/DDBJ whole genome shotgun (WGS) entry which is preliminary data.</text>
</comment>